<gene>
    <name evidence="8" type="ORF">NEMVEDRAFT_v1g81233</name>
</gene>
<dbReference type="KEGG" id="nve:5521479"/>
<comment type="subcellular location">
    <subcellularLocation>
        <location evidence="1">Membrane</location>
        <topology evidence="1">Multi-pass membrane protein</topology>
    </subcellularLocation>
</comment>
<keyword evidence="3 7" id="KW-0812">Transmembrane</keyword>
<keyword evidence="9" id="KW-1185">Reference proteome</keyword>
<dbReference type="eggNOG" id="KOG3659">
    <property type="taxonomic scope" value="Eukaryota"/>
</dbReference>
<evidence type="ECO:0000313" key="8">
    <source>
        <dbReference type="EMBL" id="EDO49319.1"/>
    </source>
</evidence>
<dbReference type="PANTHER" id="PTHR11616:SF182">
    <property type="entry name" value="TRANSPORTER"/>
    <property type="match status" value="1"/>
</dbReference>
<dbReference type="GO" id="GO:0016020">
    <property type="term" value="C:membrane"/>
    <property type="evidence" value="ECO:0007669"/>
    <property type="project" value="UniProtKB-SubCell"/>
</dbReference>
<feature type="binding site" evidence="6">
    <location>
        <position position="28"/>
    </location>
    <ligand>
        <name>Na(+)</name>
        <dbReference type="ChEBI" id="CHEBI:29101"/>
        <label>1</label>
    </ligand>
</feature>
<evidence type="ECO:0000256" key="4">
    <source>
        <dbReference type="ARBA" id="ARBA00022989"/>
    </source>
</evidence>
<feature type="transmembrane region" description="Helical" evidence="7">
    <location>
        <begin position="205"/>
        <end position="223"/>
    </location>
</feature>
<feature type="binding site" evidence="6">
    <location>
        <position position="292"/>
    </location>
    <ligand>
        <name>Na(+)</name>
        <dbReference type="ChEBI" id="CHEBI:29101"/>
        <label>1</label>
    </ligand>
</feature>
<feature type="transmembrane region" description="Helical" evidence="7">
    <location>
        <begin position="176"/>
        <end position="193"/>
    </location>
</feature>
<evidence type="ECO:0000256" key="7">
    <source>
        <dbReference type="SAM" id="Phobius"/>
    </source>
</evidence>
<keyword evidence="5 7" id="KW-0472">Membrane</keyword>
<feature type="transmembrane region" description="Helical" evidence="7">
    <location>
        <begin position="86"/>
        <end position="116"/>
    </location>
</feature>
<accession>A7RHB6</accession>
<protein>
    <submittedName>
        <fullName evidence="8">Uncharacterized protein</fullName>
    </submittedName>
</protein>
<keyword evidence="6" id="KW-0479">Metal-binding</keyword>
<evidence type="ECO:0000256" key="1">
    <source>
        <dbReference type="ARBA" id="ARBA00004141"/>
    </source>
</evidence>
<evidence type="ECO:0000256" key="3">
    <source>
        <dbReference type="ARBA" id="ARBA00022692"/>
    </source>
</evidence>
<organism evidence="8 9">
    <name type="scientific">Nematostella vectensis</name>
    <name type="common">Starlet sea anemone</name>
    <dbReference type="NCBI Taxonomy" id="45351"/>
    <lineage>
        <taxon>Eukaryota</taxon>
        <taxon>Metazoa</taxon>
        <taxon>Cnidaria</taxon>
        <taxon>Anthozoa</taxon>
        <taxon>Hexacorallia</taxon>
        <taxon>Actiniaria</taxon>
        <taxon>Edwardsiidae</taxon>
        <taxon>Nematostella</taxon>
    </lineage>
</organism>
<dbReference type="Pfam" id="PF00209">
    <property type="entry name" value="SNF"/>
    <property type="match status" value="1"/>
</dbReference>
<dbReference type="PANTHER" id="PTHR11616">
    <property type="entry name" value="SODIUM/CHLORIDE DEPENDENT TRANSPORTER"/>
    <property type="match status" value="1"/>
</dbReference>
<feature type="transmembrane region" description="Helical" evidence="7">
    <location>
        <begin position="281"/>
        <end position="307"/>
    </location>
</feature>
<dbReference type="InterPro" id="IPR037272">
    <property type="entry name" value="SNS_sf"/>
</dbReference>
<keyword evidence="6" id="KW-0915">Sodium</keyword>
<reference evidence="8 9" key="1">
    <citation type="journal article" date="2007" name="Science">
        <title>Sea anemone genome reveals ancestral eumetazoan gene repertoire and genomic organization.</title>
        <authorList>
            <person name="Putnam N.H."/>
            <person name="Srivastava M."/>
            <person name="Hellsten U."/>
            <person name="Dirks B."/>
            <person name="Chapman J."/>
            <person name="Salamov A."/>
            <person name="Terry A."/>
            <person name="Shapiro H."/>
            <person name="Lindquist E."/>
            <person name="Kapitonov V.V."/>
            <person name="Jurka J."/>
            <person name="Genikhovich G."/>
            <person name="Grigoriev I.V."/>
            <person name="Lucas S.M."/>
            <person name="Steele R.E."/>
            <person name="Finnerty J.R."/>
            <person name="Technau U."/>
            <person name="Martindale M.Q."/>
            <person name="Rokhsar D.S."/>
        </authorList>
    </citation>
    <scope>NUCLEOTIDE SEQUENCE [LARGE SCALE GENOMIC DNA]</scope>
    <source>
        <strain evidence="9">CH2 X CH6</strain>
    </source>
</reference>
<dbReference type="EMBL" id="DS469510">
    <property type="protein sequence ID" value="EDO49319.1"/>
    <property type="molecule type" value="Genomic_DNA"/>
</dbReference>
<dbReference type="SUPFAM" id="SSF161070">
    <property type="entry name" value="SNF-like"/>
    <property type="match status" value="1"/>
</dbReference>
<dbReference type="PhylomeDB" id="A7RHB6"/>
<feature type="transmembrane region" description="Helical" evidence="7">
    <location>
        <begin position="42"/>
        <end position="66"/>
    </location>
</feature>
<dbReference type="GO" id="GO:0046872">
    <property type="term" value="F:metal ion binding"/>
    <property type="evidence" value="ECO:0007669"/>
    <property type="project" value="UniProtKB-KW"/>
</dbReference>
<dbReference type="AlphaFoldDB" id="A7RHB6"/>
<feature type="non-terminal residue" evidence="8">
    <location>
        <position position="1"/>
    </location>
</feature>
<dbReference type="Proteomes" id="UP000001593">
    <property type="component" value="Unassembled WGS sequence"/>
</dbReference>
<keyword evidence="2" id="KW-0813">Transport</keyword>
<dbReference type="PROSITE" id="PS50267">
    <property type="entry name" value="NA_NEUROTRAN_SYMP_3"/>
    <property type="match status" value="1"/>
</dbReference>
<feature type="transmembrane region" description="Helical" evidence="7">
    <location>
        <begin position="12"/>
        <end position="30"/>
    </location>
</feature>
<evidence type="ECO:0000256" key="5">
    <source>
        <dbReference type="ARBA" id="ARBA00023136"/>
    </source>
</evidence>
<feature type="binding site" evidence="6">
    <location>
        <position position="260"/>
    </location>
    <ligand>
        <name>Na(+)</name>
        <dbReference type="ChEBI" id="CHEBI:29101"/>
        <label>1</label>
    </ligand>
</feature>
<dbReference type="InterPro" id="IPR000175">
    <property type="entry name" value="Na/ntran_symport"/>
</dbReference>
<evidence type="ECO:0000256" key="2">
    <source>
        <dbReference type="ARBA" id="ARBA00022448"/>
    </source>
</evidence>
<keyword evidence="4 7" id="KW-1133">Transmembrane helix</keyword>
<dbReference type="HOGENOM" id="CLU_006855_2_0_1"/>
<dbReference type="InParanoid" id="A7RHB6"/>
<evidence type="ECO:0000256" key="6">
    <source>
        <dbReference type="PIRSR" id="PIRSR600175-1"/>
    </source>
</evidence>
<proteinExistence type="predicted"/>
<sequence>MLLNRDPPYKRKLDYFGVMMSYMLGVGNVVRFSQLCHKHGGVAFFIPYILMLMLEGTPLLCLEMAVGQRFGKKSLVQAWGDLKPNLSGLGLAAIIENTIVLFYYNVLVTWCLYYFVQSLRGTLIWEPCGITSSVQGNQTSQIVETECAKAGAEKYFWYRKSLNISDDINSSSGVNMFMYLFVFMAWTSAWLLSMRGIRRSSKLMWLILVLIVVEFVIFFFFAVDLKGWTYGLSLLFSFDRLDTLKSIDVWLDAAGQIFYSMGIGYGSNILFSSGNNHDNNLFSDAIVCSLANSGTSIWASIIMFSFFGYRAHYKMSTC</sequence>
<dbReference type="PRINTS" id="PR00176">
    <property type="entry name" value="NANEUSMPORT"/>
</dbReference>
<name>A7RHB6_NEMVE</name>
<dbReference type="STRING" id="45351.A7RHB6"/>
<evidence type="ECO:0000313" key="9">
    <source>
        <dbReference type="Proteomes" id="UP000001593"/>
    </source>
</evidence>